<evidence type="ECO:0000313" key="4">
    <source>
        <dbReference type="Proteomes" id="UP001556367"/>
    </source>
</evidence>
<organism evidence="3 4">
    <name type="scientific">Hohenbuehelia grisea</name>
    <dbReference type="NCBI Taxonomy" id="104357"/>
    <lineage>
        <taxon>Eukaryota</taxon>
        <taxon>Fungi</taxon>
        <taxon>Dikarya</taxon>
        <taxon>Basidiomycota</taxon>
        <taxon>Agaricomycotina</taxon>
        <taxon>Agaricomycetes</taxon>
        <taxon>Agaricomycetidae</taxon>
        <taxon>Agaricales</taxon>
        <taxon>Pleurotineae</taxon>
        <taxon>Pleurotaceae</taxon>
        <taxon>Hohenbuehelia</taxon>
    </lineage>
</organism>
<dbReference type="SUPFAM" id="SSF52113">
    <property type="entry name" value="BRCT domain"/>
    <property type="match status" value="1"/>
</dbReference>
<dbReference type="Pfam" id="PF16589">
    <property type="entry name" value="BRCT_2"/>
    <property type="match status" value="1"/>
</dbReference>
<evidence type="ECO:0000313" key="3">
    <source>
        <dbReference type="EMBL" id="KAL0956699.1"/>
    </source>
</evidence>
<reference evidence="4" key="1">
    <citation type="submission" date="2024-06" db="EMBL/GenBank/DDBJ databases">
        <title>Multi-omics analyses provide insights into the biosynthesis of the anticancer antibiotic pleurotin in Hohenbuehelia grisea.</title>
        <authorList>
            <person name="Weaver J.A."/>
            <person name="Alberti F."/>
        </authorList>
    </citation>
    <scope>NUCLEOTIDE SEQUENCE [LARGE SCALE GENOMIC DNA]</scope>
    <source>
        <strain evidence="4">T-177</strain>
    </source>
</reference>
<evidence type="ECO:0000259" key="2">
    <source>
        <dbReference type="PROSITE" id="PS50172"/>
    </source>
</evidence>
<dbReference type="InterPro" id="IPR036420">
    <property type="entry name" value="BRCT_dom_sf"/>
</dbReference>
<dbReference type="InterPro" id="IPR015010">
    <property type="entry name" value="TERF2IP_Myb"/>
</dbReference>
<feature type="compositionally biased region" description="Pro residues" evidence="1">
    <location>
        <begin position="358"/>
        <end position="369"/>
    </location>
</feature>
<protein>
    <recommendedName>
        <fullName evidence="2">BRCT domain-containing protein</fullName>
    </recommendedName>
</protein>
<dbReference type="Proteomes" id="UP001556367">
    <property type="component" value="Unassembled WGS sequence"/>
</dbReference>
<feature type="region of interest" description="Disordered" evidence="1">
    <location>
        <begin position="176"/>
        <end position="196"/>
    </location>
</feature>
<comment type="caution">
    <text evidence="3">The sequence shown here is derived from an EMBL/GenBank/DDBJ whole genome shotgun (WGS) entry which is preliminary data.</text>
</comment>
<sequence>MAPVRTSRRHQQQHDHQDHQLQQLQIQPELNVQPDAELFLDLMHGTPLPIYVDKDVDDREQLVELITKYGGTVSVTYSGVPYLLVDPCKQSGQSLFRQYASKKGKIVLDSRWVHECIKIGELQTFHTNWAGCKVTGNELVAVPPPPQIPMAAPAPPPLPVPVPVPAPVPIIPPVAASNSSNFRRRPRPAGQPDLSPVHQAQPIQAHTQPMAAPVPAPPPAIPQGVPTMVHHAQHGFPYTVFVGHPRPLHPGAGPPQTWEAPNGIAPQQTHIAPQQTHLIHRPQPHDWGPYDSHPHAEGMDGQAAAYRYQEEQPVWPDAPTHSEFYDPAAYDPQYPQPSSYIEQPPPQTATPVAADSSPPQPVPVEPLPKPRGRKRMRAQPTPAAPASALVLQRDGPARSPTPPSRVIKSTYGGNLFTSDDVDYLKKYIDFCQVQGLVLSLREICERIAIRAPHHTFYSWRRYCNKHQIRLGGYAMAQDRAESPVPPGIPEDEEEASIQAGPGPGTVAAAQSLQAEVQAAPASDGQTRNRSPSPPRALFRSTTGKGVAFTDEDVSFLVRFMEYRKSQGRLDMVAFWKDVATKAPHHSRASWMKYWRRHKHELNRTDTDEPLPQPPDKKMRYSREDDVLLAKYFAGKPEGTSDKIFQSFARQHPHHPWKGWQEHHRIHKAKIDHLIEQIRNGENIDGDPGTEMS</sequence>
<gene>
    <name evidence="3" type="ORF">HGRIS_002822</name>
</gene>
<accession>A0ABR3JLN5</accession>
<dbReference type="CDD" id="cd11655">
    <property type="entry name" value="rap1_myb-like"/>
    <property type="match status" value="1"/>
</dbReference>
<name>A0ABR3JLN5_9AGAR</name>
<feature type="region of interest" description="Disordered" evidence="1">
    <location>
        <begin position="478"/>
        <end position="503"/>
    </location>
</feature>
<dbReference type="CDD" id="cd00027">
    <property type="entry name" value="BRCT"/>
    <property type="match status" value="1"/>
</dbReference>
<dbReference type="PROSITE" id="PS50172">
    <property type="entry name" value="BRCT"/>
    <property type="match status" value="1"/>
</dbReference>
<proteinExistence type="predicted"/>
<dbReference type="Pfam" id="PF08914">
    <property type="entry name" value="Myb_Rap1"/>
    <property type="match status" value="1"/>
</dbReference>
<dbReference type="Gene3D" id="3.40.50.10190">
    <property type="entry name" value="BRCT domain"/>
    <property type="match status" value="1"/>
</dbReference>
<feature type="domain" description="BRCT" evidence="2">
    <location>
        <begin position="58"/>
        <end position="122"/>
    </location>
</feature>
<dbReference type="Gene3D" id="1.10.10.60">
    <property type="entry name" value="Homeodomain-like"/>
    <property type="match status" value="1"/>
</dbReference>
<keyword evidence="4" id="KW-1185">Reference proteome</keyword>
<feature type="region of interest" description="Disordered" evidence="1">
    <location>
        <begin position="515"/>
        <end position="540"/>
    </location>
</feature>
<evidence type="ECO:0000256" key="1">
    <source>
        <dbReference type="SAM" id="MobiDB-lite"/>
    </source>
</evidence>
<dbReference type="EMBL" id="JASNQZ010000006">
    <property type="protein sequence ID" value="KAL0956699.1"/>
    <property type="molecule type" value="Genomic_DNA"/>
</dbReference>
<feature type="region of interest" description="Disordered" evidence="1">
    <location>
        <begin position="316"/>
        <end position="406"/>
    </location>
</feature>
<dbReference type="InterPro" id="IPR001357">
    <property type="entry name" value="BRCT_dom"/>
</dbReference>